<keyword evidence="2" id="KW-1185">Reference proteome</keyword>
<evidence type="ECO:0008006" key="3">
    <source>
        <dbReference type="Google" id="ProtNLM"/>
    </source>
</evidence>
<dbReference type="Proteomes" id="UP001652504">
    <property type="component" value="Unassembled WGS sequence"/>
</dbReference>
<dbReference type="EMBL" id="JAOWKX010000001">
    <property type="protein sequence ID" value="MCV2883725.1"/>
    <property type="molecule type" value="Genomic_DNA"/>
</dbReference>
<gene>
    <name evidence="1" type="ORF">OE749_03285</name>
</gene>
<organism evidence="1 2">
    <name type="scientific">Fluctibacter corallii</name>
    <dbReference type="NCBI Taxonomy" id="2984329"/>
    <lineage>
        <taxon>Bacteria</taxon>
        <taxon>Pseudomonadati</taxon>
        <taxon>Pseudomonadota</taxon>
        <taxon>Gammaproteobacteria</taxon>
        <taxon>Alteromonadales</taxon>
        <taxon>Alteromonadaceae</taxon>
        <taxon>Fluctibacter</taxon>
    </lineage>
</organism>
<sequence>MILASQLRRIVVLLLICFVPFLSHARVIELEGPGDSPEARFVQAVLERAYQRIGYEVVYRHVPLARSFIEADKGRLDGLRARIAHVADKYEGLVKVPFVLFDFKLVILADTRLCGECHVSELADLAVARGFEGFTVFRAHTALSANVLEVTHFQQALNLLKEQKVQAAVMSEPLIPDDLAGYGKHWVRRTLAVYPDFHYVNERFAHLVPALTQTLNALETEGVLHALRLQYAIPAPAQSYPQSRTDLIAP</sequence>
<comment type="caution">
    <text evidence="1">The sequence shown here is derived from an EMBL/GenBank/DDBJ whole genome shotgun (WGS) entry which is preliminary data.</text>
</comment>
<dbReference type="RefSeq" id="WP_263710921.1">
    <property type="nucleotide sequence ID" value="NZ_JAOWKX010000001.1"/>
</dbReference>
<accession>A0ABT3A4X0</accession>
<name>A0ABT3A4X0_9ALTE</name>
<protein>
    <recommendedName>
        <fullName evidence="3">Solute-binding protein family 3/N-terminal domain-containing protein</fullName>
    </recommendedName>
</protein>
<proteinExistence type="predicted"/>
<evidence type="ECO:0000313" key="2">
    <source>
        <dbReference type="Proteomes" id="UP001652504"/>
    </source>
</evidence>
<evidence type="ECO:0000313" key="1">
    <source>
        <dbReference type="EMBL" id="MCV2883725.1"/>
    </source>
</evidence>
<reference evidence="1 2" key="1">
    <citation type="submission" date="2022-10" db="EMBL/GenBank/DDBJ databases">
        <title>Aestuariibacter sp. AA17 isolated from Montipora capitata coral fragment.</title>
        <authorList>
            <person name="Emsley S.A."/>
            <person name="Pfannmuller K.M."/>
            <person name="Loughran R.M."/>
            <person name="Shlafstein M."/>
            <person name="Papke E."/>
            <person name="Saw J.H."/>
            <person name="Ushijima B."/>
            <person name="Videau P."/>
        </authorList>
    </citation>
    <scope>NUCLEOTIDE SEQUENCE [LARGE SCALE GENOMIC DNA]</scope>
    <source>
        <strain evidence="1 2">AA17</strain>
    </source>
</reference>
<dbReference type="SUPFAM" id="SSF53850">
    <property type="entry name" value="Periplasmic binding protein-like II"/>
    <property type="match status" value="1"/>
</dbReference>